<evidence type="ECO:0008006" key="4">
    <source>
        <dbReference type="Google" id="ProtNLM"/>
    </source>
</evidence>
<dbReference type="GO" id="GO:0016491">
    <property type="term" value="F:oxidoreductase activity"/>
    <property type="evidence" value="ECO:0007669"/>
    <property type="project" value="UniProtKB-KW"/>
</dbReference>
<keyword evidence="1" id="KW-0560">Oxidoreductase</keyword>
<sequence>MATANTIKVTPENTGLWHVHQTESAAKKATELLQKDLEEHHVFFNHDGYHNHISHQILALYGAGAPPDSLERAYEGNKGYQRPTEPVHGNPAEEFRDWDAAKPHLGKEEHYADFLVFFQGEIDRLGGWENTLLEYMFKGDERSDDMLLRMFAGLLHPIIQLMYGIEWRQPAIVAMALAQAAVHSGESLQDILPAAEEAAAAAPMPSIVDLLDAVRADHAEQAAAARQGVVVNSSRTLGTLMGRAWAAARKSAERVRVDPRDLDERTAEMYHAALYEGASAALLRYPAGKYPKWDFFIIHIVNLSPIFLSINAQDWIPLAAKVRLLEWKIRFDLLWYAAVGCPELSLDRIVSYEPKDDPKASGADDKLRERIFTLEDDGHAIKLFRAVYVGRHAIEKYEGKGSSSSWLKIRGSDTWDGIAHMVVDSVEAPGPHWVRNAGDPEAWNEIENRST</sequence>
<dbReference type="EMBL" id="JAKJXP020000092">
    <property type="protein sequence ID" value="KAK7747164.1"/>
    <property type="molecule type" value="Genomic_DNA"/>
</dbReference>
<proteinExistence type="predicted"/>
<accession>A0AAN9UN66</accession>
<protein>
    <recommendedName>
        <fullName evidence="4">HypA</fullName>
    </recommendedName>
</protein>
<reference evidence="2 3" key="1">
    <citation type="submission" date="2024-02" db="EMBL/GenBank/DDBJ databases">
        <title>De novo assembly and annotation of 12 fungi associated with fruit tree decline syndrome in Ontario, Canada.</title>
        <authorList>
            <person name="Sulman M."/>
            <person name="Ellouze W."/>
            <person name="Ilyukhin E."/>
        </authorList>
    </citation>
    <scope>NUCLEOTIDE SEQUENCE [LARGE SCALE GENOMIC DNA]</scope>
    <source>
        <strain evidence="2 3">M11/M66-122</strain>
    </source>
</reference>
<dbReference type="Proteomes" id="UP001320420">
    <property type="component" value="Unassembled WGS sequence"/>
</dbReference>
<dbReference type="AlphaFoldDB" id="A0AAN9UN66"/>
<comment type="caution">
    <text evidence="2">The sequence shown here is derived from an EMBL/GenBank/DDBJ whole genome shotgun (WGS) entry which is preliminary data.</text>
</comment>
<keyword evidence="3" id="KW-1185">Reference proteome</keyword>
<evidence type="ECO:0000313" key="2">
    <source>
        <dbReference type="EMBL" id="KAK7747164.1"/>
    </source>
</evidence>
<evidence type="ECO:0000313" key="3">
    <source>
        <dbReference type="Proteomes" id="UP001320420"/>
    </source>
</evidence>
<dbReference type="PANTHER" id="PTHR35870">
    <property type="entry name" value="PROTEIN, PUTATIVE (AFU_ORTHOLOGUE AFUA_5G03330)-RELATED"/>
    <property type="match status" value="1"/>
</dbReference>
<organism evidence="2 3">
    <name type="scientific">Diatrype stigma</name>
    <dbReference type="NCBI Taxonomy" id="117547"/>
    <lineage>
        <taxon>Eukaryota</taxon>
        <taxon>Fungi</taxon>
        <taxon>Dikarya</taxon>
        <taxon>Ascomycota</taxon>
        <taxon>Pezizomycotina</taxon>
        <taxon>Sordariomycetes</taxon>
        <taxon>Xylariomycetidae</taxon>
        <taxon>Xylariales</taxon>
        <taxon>Diatrypaceae</taxon>
        <taxon>Diatrype</taxon>
    </lineage>
</organism>
<dbReference type="InterPro" id="IPR025337">
    <property type="entry name" value="Questin_oxidase-like"/>
</dbReference>
<name>A0AAN9UN66_9PEZI</name>
<dbReference type="Pfam" id="PF14027">
    <property type="entry name" value="Questin_oxidase"/>
    <property type="match status" value="1"/>
</dbReference>
<gene>
    <name evidence="2" type="ORF">SLS62_009106</name>
</gene>
<evidence type="ECO:0000256" key="1">
    <source>
        <dbReference type="ARBA" id="ARBA00023002"/>
    </source>
</evidence>
<dbReference type="PANTHER" id="PTHR35870:SF1">
    <property type="entry name" value="PROTEIN, PUTATIVE (AFU_ORTHOLOGUE AFUA_5G03330)-RELATED"/>
    <property type="match status" value="1"/>
</dbReference>